<keyword evidence="2" id="KW-1185">Reference proteome</keyword>
<dbReference type="EMBL" id="BAABME010031573">
    <property type="protein sequence ID" value="GAA0146265.1"/>
    <property type="molecule type" value="Genomic_DNA"/>
</dbReference>
<sequence length="246" mass="28520">MERYPHIYGSDGRIHACIAELGIVLTHESGFHQMDVRGDMFGLLAAHPLRPLVTLHHLEITEPIFPNRTALSALDHLLQAYNIDPHRIFQQTVCYDRWFSWTISISWGYAIQVHGRHVFLPDAIRKPATYIPWKKGGENQLYNHDTAEHHPDPCRRPVVFYMDSASSGRNGIKSVYKIMTMENCTFDSTSPRKLEEIRVFSHKLEVDIKQLQAPRRHCCDVLRDSSAKVMELAIRECKEEEFIRMP</sequence>
<evidence type="ECO:0000313" key="1">
    <source>
        <dbReference type="EMBL" id="GAA0146265.1"/>
    </source>
</evidence>
<dbReference type="InterPro" id="IPR006740">
    <property type="entry name" value="DUF604"/>
</dbReference>
<evidence type="ECO:0000313" key="2">
    <source>
        <dbReference type="Proteomes" id="UP001454036"/>
    </source>
</evidence>
<accession>A0AAV3P3V8</accession>
<protein>
    <submittedName>
        <fullName evidence="1">Glycosyltransferase</fullName>
    </submittedName>
</protein>
<dbReference type="PANTHER" id="PTHR10811">
    <property type="entry name" value="FRINGE-RELATED"/>
    <property type="match status" value="1"/>
</dbReference>
<dbReference type="AlphaFoldDB" id="A0AAV3P3V8"/>
<organism evidence="1 2">
    <name type="scientific">Lithospermum erythrorhizon</name>
    <name type="common">Purple gromwell</name>
    <name type="synonym">Lithospermum officinale var. erythrorhizon</name>
    <dbReference type="NCBI Taxonomy" id="34254"/>
    <lineage>
        <taxon>Eukaryota</taxon>
        <taxon>Viridiplantae</taxon>
        <taxon>Streptophyta</taxon>
        <taxon>Embryophyta</taxon>
        <taxon>Tracheophyta</taxon>
        <taxon>Spermatophyta</taxon>
        <taxon>Magnoliopsida</taxon>
        <taxon>eudicotyledons</taxon>
        <taxon>Gunneridae</taxon>
        <taxon>Pentapetalae</taxon>
        <taxon>asterids</taxon>
        <taxon>lamiids</taxon>
        <taxon>Boraginales</taxon>
        <taxon>Boraginaceae</taxon>
        <taxon>Boraginoideae</taxon>
        <taxon>Lithospermeae</taxon>
        <taxon>Lithospermum</taxon>
    </lineage>
</organism>
<proteinExistence type="predicted"/>
<dbReference type="Proteomes" id="UP001454036">
    <property type="component" value="Unassembled WGS sequence"/>
</dbReference>
<name>A0AAV3P3V8_LITER</name>
<comment type="caution">
    <text evidence="1">The sequence shown here is derived from an EMBL/GenBank/DDBJ whole genome shotgun (WGS) entry which is preliminary data.</text>
</comment>
<reference evidence="1 2" key="1">
    <citation type="submission" date="2024-01" db="EMBL/GenBank/DDBJ databases">
        <title>The complete chloroplast genome sequence of Lithospermum erythrorhizon: insights into the phylogenetic relationship among Boraginaceae species and the maternal lineages of purple gromwells.</title>
        <authorList>
            <person name="Okada T."/>
            <person name="Watanabe K."/>
        </authorList>
    </citation>
    <scope>NUCLEOTIDE SEQUENCE [LARGE SCALE GENOMIC DNA]</scope>
</reference>
<gene>
    <name evidence="1" type="ORF">LIER_42902</name>
</gene>
<dbReference type="Pfam" id="PF04646">
    <property type="entry name" value="DUF604"/>
    <property type="match status" value="1"/>
</dbReference>